<proteinExistence type="predicted"/>
<reference evidence="1 2" key="1">
    <citation type="submission" date="2019-03" db="EMBL/GenBank/DDBJ databases">
        <title>Genomic Encyclopedia of Type Strains, Phase IV (KMG-IV): sequencing the most valuable type-strain genomes for metagenomic binning, comparative biology and taxonomic classification.</title>
        <authorList>
            <person name="Goeker M."/>
        </authorList>
    </citation>
    <scope>NUCLEOTIDE SEQUENCE [LARGE SCALE GENOMIC DNA]</scope>
    <source>
        <strain evidence="1 2">DSM 102969</strain>
    </source>
</reference>
<sequence length="235" mass="24528">MDGSLHFGAAALAAGLTLSSPLAAEGRDARAAGSTVDVALVLAVDVSASIDADERRLQREGYAAAIAAPEVMHAIGEGAHGRILLTVVEWSDGANQEIRVPWTVVAGPDDARRVAAAILAPGSRIPHSTTSVAGALRAAAVLLGETPERAERRVVDISGDGKDFEMAQVRAARAALLDRGVTVNALPILTAPDDPDIAEWYRDHVVGGPGAFVEPAVDFRDIEPALRRKLVLELT</sequence>
<dbReference type="RefSeq" id="WP_126535796.1">
    <property type="nucleotide sequence ID" value="NZ_BSPM01000008.1"/>
</dbReference>
<gene>
    <name evidence="1" type="ORF">EDD54_1120</name>
</gene>
<name>A0A4R6RKP0_9HYPH</name>
<dbReference type="OrthoDB" id="9792179at2"/>
<protein>
    <submittedName>
        <fullName evidence="1">Uncharacterized protein DUF1194</fullName>
    </submittedName>
</protein>
<dbReference type="AlphaFoldDB" id="A0A4R6RKP0"/>
<dbReference type="InterPro" id="IPR010607">
    <property type="entry name" value="DUF1194"/>
</dbReference>
<dbReference type="EMBL" id="SNXY01000006">
    <property type="protein sequence ID" value="TDP87231.1"/>
    <property type="molecule type" value="Genomic_DNA"/>
</dbReference>
<dbReference type="SUPFAM" id="SSF53300">
    <property type="entry name" value="vWA-like"/>
    <property type="match status" value="1"/>
</dbReference>
<organism evidence="1 2">
    <name type="scientific">Oharaeibacter diazotrophicus</name>
    <dbReference type="NCBI Taxonomy" id="1920512"/>
    <lineage>
        <taxon>Bacteria</taxon>
        <taxon>Pseudomonadati</taxon>
        <taxon>Pseudomonadota</taxon>
        <taxon>Alphaproteobacteria</taxon>
        <taxon>Hyphomicrobiales</taxon>
        <taxon>Pleomorphomonadaceae</taxon>
        <taxon>Oharaeibacter</taxon>
    </lineage>
</organism>
<dbReference type="Gene3D" id="3.40.50.410">
    <property type="entry name" value="von Willebrand factor, type A domain"/>
    <property type="match status" value="1"/>
</dbReference>
<comment type="caution">
    <text evidence="1">The sequence shown here is derived from an EMBL/GenBank/DDBJ whole genome shotgun (WGS) entry which is preliminary data.</text>
</comment>
<dbReference type="Proteomes" id="UP000294547">
    <property type="component" value="Unassembled WGS sequence"/>
</dbReference>
<dbReference type="InterPro" id="IPR036465">
    <property type="entry name" value="vWFA_dom_sf"/>
</dbReference>
<evidence type="ECO:0000313" key="1">
    <source>
        <dbReference type="EMBL" id="TDP87231.1"/>
    </source>
</evidence>
<keyword evidence="2" id="KW-1185">Reference proteome</keyword>
<accession>A0A4R6RKP0</accession>
<dbReference type="Pfam" id="PF06707">
    <property type="entry name" value="DUF1194"/>
    <property type="match status" value="1"/>
</dbReference>
<evidence type="ECO:0000313" key="2">
    <source>
        <dbReference type="Proteomes" id="UP000294547"/>
    </source>
</evidence>